<feature type="domain" description="Antitoxin Xre/MbcA/ParS-like toxin-binding" evidence="1">
    <location>
        <begin position="79"/>
        <end position="131"/>
    </location>
</feature>
<protein>
    <submittedName>
        <fullName evidence="3">DUF2384 domain-containing protein</fullName>
    </submittedName>
</protein>
<evidence type="ECO:0000313" key="4">
    <source>
        <dbReference type="Proteomes" id="UP000272706"/>
    </source>
</evidence>
<dbReference type="Proteomes" id="UP000272706">
    <property type="component" value="Unassembled WGS sequence"/>
</dbReference>
<dbReference type="Pfam" id="PF20432">
    <property type="entry name" value="Xre-like-HTH"/>
    <property type="match status" value="1"/>
</dbReference>
<dbReference type="RefSeq" id="WP_120018844.1">
    <property type="nucleotide sequence ID" value="NZ_QZWZ01000060.1"/>
</dbReference>
<name>A0A3A5JY30_9HYPH</name>
<dbReference type="OrthoDB" id="117888at2"/>
<evidence type="ECO:0000259" key="1">
    <source>
        <dbReference type="Pfam" id="PF09722"/>
    </source>
</evidence>
<comment type="caution">
    <text evidence="3">The sequence shown here is derived from an EMBL/GenBank/DDBJ whole genome shotgun (WGS) entry which is preliminary data.</text>
</comment>
<sequence>METHETVTPHTTASTNREPPSPLGFFFKLAEIWDLNTDQQIKLLGSPSRSTYFRWRKDGGEVSADTLERISHLGSIYKALRIVMDSEESAVGWIRRPNRYFEGASALDVIMTGNLSDIIRVRHYVDAQRGG</sequence>
<keyword evidence="4" id="KW-1185">Reference proteome</keyword>
<accession>A0A3A5JY30</accession>
<dbReference type="InterPro" id="IPR046847">
    <property type="entry name" value="Xre-like_HTH"/>
</dbReference>
<dbReference type="InterPro" id="IPR024467">
    <property type="entry name" value="Xre/MbcA/ParS-like_toxin-bd"/>
</dbReference>
<dbReference type="Pfam" id="PF09722">
    <property type="entry name" value="Xre_MbcA_ParS_C"/>
    <property type="match status" value="1"/>
</dbReference>
<evidence type="ECO:0000313" key="3">
    <source>
        <dbReference type="EMBL" id="RJT27738.1"/>
    </source>
</evidence>
<reference evidence="3 4" key="1">
    <citation type="submission" date="2018-09" db="EMBL/GenBank/DDBJ databases">
        <title>Mesorhizobium carmichaelinearum sp. nov. isolated from Carmichaelinea spp. root nodules in New Zealand.</title>
        <authorList>
            <person name="De Meyer S.E."/>
        </authorList>
    </citation>
    <scope>NUCLEOTIDE SEQUENCE [LARGE SCALE GENOMIC DNA]</scope>
    <source>
        <strain evidence="3 4">ICMP19557</strain>
    </source>
</reference>
<dbReference type="GO" id="GO:0003677">
    <property type="term" value="F:DNA binding"/>
    <property type="evidence" value="ECO:0007669"/>
    <property type="project" value="InterPro"/>
</dbReference>
<gene>
    <name evidence="3" type="ORF">D3227_35880</name>
</gene>
<evidence type="ECO:0000259" key="2">
    <source>
        <dbReference type="Pfam" id="PF20432"/>
    </source>
</evidence>
<organism evidence="3 4">
    <name type="scientific">Mesorhizobium waimense</name>
    <dbReference type="NCBI Taxonomy" id="1300307"/>
    <lineage>
        <taxon>Bacteria</taxon>
        <taxon>Pseudomonadati</taxon>
        <taxon>Pseudomonadota</taxon>
        <taxon>Alphaproteobacteria</taxon>
        <taxon>Hyphomicrobiales</taxon>
        <taxon>Phyllobacteriaceae</taxon>
        <taxon>Mesorhizobium</taxon>
    </lineage>
</organism>
<dbReference type="AlphaFoldDB" id="A0A3A5JY30"/>
<proteinExistence type="predicted"/>
<feature type="domain" description="Antitoxin Xre-like helix-turn-helix" evidence="2">
    <location>
        <begin position="22"/>
        <end position="73"/>
    </location>
</feature>
<dbReference type="EMBL" id="QZWZ01000060">
    <property type="protein sequence ID" value="RJT27738.1"/>
    <property type="molecule type" value="Genomic_DNA"/>
</dbReference>